<reference evidence="2 3" key="1">
    <citation type="submission" date="2018-07" db="EMBL/GenBank/DDBJ databases">
        <title>Genomic Encyclopedia of Type Strains, Phase III (KMG-III): the genomes of soil and plant-associated and newly described type strains.</title>
        <authorList>
            <person name="Whitman W."/>
        </authorList>
    </citation>
    <scope>NUCLEOTIDE SEQUENCE [LARGE SCALE GENOMIC DNA]</scope>
    <source>
        <strain evidence="2 3">CECT 8488</strain>
    </source>
</reference>
<comment type="caution">
    <text evidence="2">The sequence shown here is derived from an EMBL/GenBank/DDBJ whole genome shotgun (WGS) entry which is preliminary data.</text>
</comment>
<keyword evidence="2" id="KW-0808">Transferase</keyword>
<proteinExistence type="predicted"/>
<dbReference type="AlphaFoldDB" id="A0A3D9HWU8"/>
<sequence>MASPVTETPAAPSDKALDHFKARLGFEADCWDTHEAMATGNHDFILLDVRPPDCYEAAHVPGAINLPHRKIIQRKMAEFPANTLFVVYCEGPHCNGANKAAIRLAELGLPVKEMIGGMTGWADEGFDFANGPEPGHVRQK</sequence>
<protein>
    <submittedName>
        <fullName evidence="2">Rhodanese-related sulfurtransferase</fullName>
    </submittedName>
</protein>
<dbReference type="InterPro" id="IPR036873">
    <property type="entry name" value="Rhodanese-like_dom_sf"/>
</dbReference>
<dbReference type="InterPro" id="IPR001763">
    <property type="entry name" value="Rhodanese-like_dom"/>
</dbReference>
<dbReference type="PANTHER" id="PTHR43031">
    <property type="entry name" value="FAD-DEPENDENT OXIDOREDUCTASE"/>
    <property type="match status" value="1"/>
</dbReference>
<dbReference type="OrthoDB" id="9802991at2"/>
<dbReference type="RefSeq" id="WP_115935078.1">
    <property type="nucleotide sequence ID" value="NZ_QRDW01000001.1"/>
</dbReference>
<dbReference type="Pfam" id="PF00581">
    <property type="entry name" value="Rhodanese"/>
    <property type="match status" value="1"/>
</dbReference>
<dbReference type="SMART" id="SM00450">
    <property type="entry name" value="RHOD"/>
    <property type="match status" value="1"/>
</dbReference>
<gene>
    <name evidence="2" type="ORF">DFP90_101781</name>
</gene>
<organism evidence="2 3">
    <name type="scientific">Aestuariispira insulae</name>
    <dbReference type="NCBI Taxonomy" id="1461337"/>
    <lineage>
        <taxon>Bacteria</taxon>
        <taxon>Pseudomonadati</taxon>
        <taxon>Pseudomonadota</taxon>
        <taxon>Alphaproteobacteria</taxon>
        <taxon>Rhodospirillales</taxon>
        <taxon>Kiloniellaceae</taxon>
        <taxon>Aestuariispira</taxon>
    </lineage>
</organism>
<dbReference type="SUPFAM" id="SSF52821">
    <property type="entry name" value="Rhodanese/Cell cycle control phosphatase"/>
    <property type="match status" value="1"/>
</dbReference>
<dbReference type="EMBL" id="QRDW01000001">
    <property type="protein sequence ID" value="RED53982.1"/>
    <property type="molecule type" value="Genomic_DNA"/>
</dbReference>
<dbReference type="InterPro" id="IPR001307">
    <property type="entry name" value="Thiosulphate_STrfase_CS"/>
</dbReference>
<keyword evidence="3" id="KW-1185">Reference proteome</keyword>
<dbReference type="PROSITE" id="PS50206">
    <property type="entry name" value="RHODANESE_3"/>
    <property type="match status" value="1"/>
</dbReference>
<dbReference type="Proteomes" id="UP000256845">
    <property type="component" value="Unassembled WGS sequence"/>
</dbReference>
<dbReference type="GO" id="GO:0004792">
    <property type="term" value="F:thiosulfate-cyanide sulfurtransferase activity"/>
    <property type="evidence" value="ECO:0007669"/>
    <property type="project" value="InterPro"/>
</dbReference>
<accession>A0A3D9HWU8</accession>
<evidence type="ECO:0000259" key="1">
    <source>
        <dbReference type="PROSITE" id="PS50206"/>
    </source>
</evidence>
<evidence type="ECO:0000313" key="2">
    <source>
        <dbReference type="EMBL" id="RED53982.1"/>
    </source>
</evidence>
<dbReference type="PROSITE" id="PS00380">
    <property type="entry name" value="RHODANESE_1"/>
    <property type="match status" value="1"/>
</dbReference>
<dbReference type="PANTHER" id="PTHR43031:SF1">
    <property type="entry name" value="PYRIDINE NUCLEOTIDE-DISULPHIDE OXIDOREDUCTASE"/>
    <property type="match status" value="1"/>
</dbReference>
<feature type="domain" description="Rhodanese" evidence="1">
    <location>
        <begin position="40"/>
        <end position="130"/>
    </location>
</feature>
<evidence type="ECO:0000313" key="3">
    <source>
        <dbReference type="Proteomes" id="UP000256845"/>
    </source>
</evidence>
<dbReference type="InterPro" id="IPR050229">
    <property type="entry name" value="GlpE_sulfurtransferase"/>
</dbReference>
<name>A0A3D9HWU8_9PROT</name>
<dbReference type="Gene3D" id="3.40.250.10">
    <property type="entry name" value="Rhodanese-like domain"/>
    <property type="match status" value="1"/>
</dbReference>